<dbReference type="Proteomes" id="UP001430804">
    <property type="component" value="Unassembled WGS sequence"/>
</dbReference>
<evidence type="ECO:0000313" key="5">
    <source>
        <dbReference type="Proteomes" id="UP001430804"/>
    </source>
</evidence>
<dbReference type="Pfam" id="PF00535">
    <property type="entry name" value="Glycos_transf_2"/>
    <property type="match status" value="1"/>
</dbReference>
<evidence type="ECO:0000256" key="2">
    <source>
        <dbReference type="SAM" id="SignalP"/>
    </source>
</evidence>
<name>A0ABS6WNH6_9HYPH</name>
<proteinExistence type="predicted"/>
<feature type="domain" description="Glycosyltransferase 2-like" evidence="3">
    <location>
        <begin position="304"/>
        <end position="417"/>
    </location>
</feature>
<accession>A0ABS6WNH6</accession>
<keyword evidence="4" id="KW-0808">Transferase</keyword>
<dbReference type="EC" id="2.4.-.-" evidence="4"/>
<feature type="signal peptide" evidence="2">
    <location>
        <begin position="1"/>
        <end position="17"/>
    </location>
</feature>
<dbReference type="PANTHER" id="PTHR43179:SF7">
    <property type="entry name" value="RHAMNOSYLTRANSFERASE WBBL"/>
    <property type="match status" value="1"/>
</dbReference>
<comment type="caution">
    <text evidence="4">The sequence shown here is derived from an EMBL/GenBank/DDBJ whole genome shotgun (WGS) entry which is preliminary data.</text>
</comment>
<dbReference type="RefSeq" id="WP_219201419.1">
    <property type="nucleotide sequence ID" value="NZ_JAHWQX010000002.1"/>
</dbReference>
<dbReference type="InterPro" id="IPR001173">
    <property type="entry name" value="Glyco_trans_2-like"/>
</dbReference>
<dbReference type="EMBL" id="JAHWQX010000002">
    <property type="protein sequence ID" value="MBW3097516.1"/>
    <property type="molecule type" value="Genomic_DNA"/>
</dbReference>
<keyword evidence="5" id="KW-1185">Reference proteome</keyword>
<keyword evidence="2" id="KW-0732">Signal</keyword>
<dbReference type="GO" id="GO:0016757">
    <property type="term" value="F:glycosyltransferase activity"/>
    <property type="evidence" value="ECO:0007669"/>
    <property type="project" value="UniProtKB-KW"/>
</dbReference>
<evidence type="ECO:0000259" key="3">
    <source>
        <dbReference type="Pfam" id="PF00535"/>
    </source>
</evidence>
<dbReference type="PANTHER" id="PTHR43179">
    <property type="entry name" value="RHAMNOSYLTRANSFERASE WBBL"/>
    <property type="match status" value="1"/>
</dbReference>
<evidence type="ECO:0000313" key="4">
    <source>
        <dbReference type="EMBL" id="MBW3097516.1"/>
    </source>
</evidence>
<feature type="chain" id="PRO_5046544618" evidence="2">
    <location>
        <begin position="18"/>
        <end position="574"/>
    </location>
</feature>
<evidence type="ECO:0000256" key="1">
    <source>
        <dbReference type="SAM" id="MobiDB-lite"/>
    </source>
</evidence>
<sequence length="574" mass="62481">MAIVAMLATGSVGYAFAARQAVQSVLAWTDFDIHISCDDVGALLLPHSPRIHLHHLQAITNAPRGAHFLEKFTALEAALAASDDDLILMLDVDAMLVRPITHADLDAYLGICGIAMAEQNCTIPDGTSREDLFRHYRQVSLPAVLRSETGKSVPGSQASAPDLATFRYHNAGVALFRRAALTEFLAWARAIERRHPDVARYKGRLIADQDFLQVWCNSVRPGICAELPATMNHCALWHGDFPRPDAAILHFSNYCNGPTFETLFRLKQASAAYPPPPAPETPHRALPAGQAHEDEAAAQPAELTIIIVTCNSAAVLPHCLEFLTPYKCPVIVVDNGSHDDSIALATAAGASVIPNAANLGFARAANIGAAAAKTAYLCFLNPDCLLTEKVLAAALAQFSRREPGLYVPRYREWSGRCVEGRQPGYTRLKLLSDMLATGRRGLRGSLGRRLSRAFAHLPMYHDRSWHWPLAACLFASADDFRRIGGFDERFWLYMEDVWLGRMAARLGVPTRALACDVAHFSAKGAAVDDTRRARYLNAARLTYARLAFGPVSAALCRWLAPGGKGMSRSPGAAL</sequence>
<gene>
    <name evidence="4" type="ORF">KY465_09510</name>
</gene>
<keyword evidence="4" id="KW-0328">Glycosyltransferase</keyword>
<reference evidence="4" key="1">
    <citation type="submission" date="2021-07" db="EMBL/GenBank/DDBJ databases">
        <title>Pseudohoeflea marina sp. nov. a polyhydroxyalcanoate-producing bacterium.</title>
        <authorList>
            <person name="Zheng W."/>
            <person name="Yu S."/>
            <person name="Huang Y."/>
        </authorList>
    </citation>
    <scope>NUCLEOTIDE SEQUENCE</scope>
    <source>
        <strain evidence="4">DP4N28-3</strain>
    </source>
</reference>
<feature type="region of interest" description="Disordered" evidence="1">
    <location>
        <begin position="272"/>
        <end position="293"/>
    </location>
</feature>
<organism evidence="4 5">
    <name type="scientific">Pseudohoeflea coraliihabitans</name>
    <dbReference type="NCBI Taxonomy" id="2860393"/>
    <lineage>
        <taxon>Bacteria</taxon>
        <taxon>Pseudomonadati</taxon>
        <taxon>Pseudomonadota</taxon>
        <taxon>Alphaproteobacteria</taxon>
        <taxon>Hyphomicrobiales</taxon>
        <taxon>Rhizobiaceae</taxon>
        <taxon>Pseudohoeflea</taxon>
    </lineage>
</organism>
<protein>
    <submittedName>
        <fullName evidence="4">Glycosyltransferase</fullName>
        <ecNumber evidence="4">2.4.-.-</ecNumber>
    </submittedName>
</protein>